<dbReference type="EMBL" id="BLXT01005595">
    <property type="protein sequence ID" value="GFO24102.1"/>
    <property type="molecule type" value="Genomic_DNA"/>
</dbReference>
<keyword evidence="3" id="KW-1185">Reference proteome</keyword>
<sequence length="85" mass="9844">MRDMWWTLHDRLNPEKESGHCQCAAKLKMSMKNQRARDMIISLVTVHYQVPGEERACAGMITTEPRVDATRDHKSYSRGDGKRPE</sequence>
<feature type="region of interest" description="Disordered" evidence="1">
    <location>
        <begin position="61"/>
        <end position="85"/>
    </location>
</feature>
<reference evidence="2 3" key="1">
    <citation type="journal article" date="2021" name="Elife">
        <title>Chloroplast acquisition without the gene transfer in kleptoplastic sea slugs, Plakobranchus ocellatus.</title>
        <authorList>
            <person name="Maeda T."/>
            <person name="Takahashi S."/>
            <person name="Yoshida T."/>
            <person name="Shimamura S."/>
            <person name="Takaki Y."/>
            <person name="Nagai Y."/>
            <person name="Toyoda A."/>
            <person name="Suzuki Y."/>
            <person name="Arimoto A."/>
            <person name="Ishii H."/>
            <person name="Satoh N."/>
            <person name="Nishiyama T."/>
            <person name="Hasebe M."/>
            <person name="Maruyama T."/>
            <person name="Minagawa J."/>
            <person name="Obokata J."/>
            <person name="Shigenobu S."/>
        </authorList>
    </citation>
    <scope>NUCLEOTIDE SEQUENCE [LARGE SCALE GENOMIC DNA]</scope>
</reference>
<evidence type="ECO:0000313" key="3">
    <source>
        <dbReference type="Proteomes" id="UP000735302"/>
    </source>
</evidence>
<evidence type="ECO:0000256" key="1">
    <source>
        <dbReference type="SAM" id="MobiDB-lite"/>
    </source>
</evidence>
<organism evidence="2 3">
    <name type="scientific">Plakobranchus ocellatus</name>
    <dbReference type="NCBI Taxonomy" id="259542"/>
    <lineage>
        <taxon>Eukaryota</taxon>
        <taxon>Metazoa</taxon>
        <taxon>Spiralia</taxon>
        <taxon>Lophotrochozoa</taxon>
        <taxon>Mollusca</taxon>
        <taxon>Gastropoda</taxon>
        <taxon>Heterobranchia</taxon>
        <taxon>Euthyneura</taxon>
        <taxon>Panpulmonata</taxon>
        <taxon>Sacoglossa</taxon>
        <taxon>Placobranchoidea</taxon>
        <taxon>Plakobranchidae</taxon>
        <taxon>Plakobranchus</taxon>
    </lineage>
</organism>
<evidence type="ECO:0000313" key="2">
    <source>
        <dbReference type="EMBL" id="GFO24102.1"/>
    </source>
</evidence>
<proteinExistence type="predicted"/>
<name>A0AAV4BXP1_9GAST</name>
<comment type="caution">
    <text evidence="2">The sequence shown here is derived from an EMBL/GenBank/DDBJ whole genome shotgun (WGS) entry which is preliminary data.</text>
</comment>
<dbReference type="Proteomes" id="UP000735302">
    <property type="component" value="Unassembled WGS sequence"/>
</dbReference>
<accession>A0AAV4BXP1</accession>
<dbReference type="AlphaFoldDB" id="A0AAV4BXP1"/>
<gene>
    <name evidence="2" type="ORF">PoB_005060700</name>
</gene>
<protein>
    <submittedName>
        <fullName evidence="2">Uncharacterized protein</fullName>
    </submittedName>
</protein>
<feature type="compositionally biased region" description="Basic and acidic residues" evidence="1">
    <location>
        <begin position="65"/>
        <end position="85"/>
    </location>
</feature>